<evidence type="ECO:0000259" key="1">
    <source>
        <dbReference type="Pfam" id="PF15977"/>
    </source>
</evidence>
<name>A0A9X1MU48_9GAMM</name>
<gene>
    <name evidence="2" type="ORF">LPW36_02835</name>
</gene>
<dbReference type="SUPFAM" id="SSF51206">
    <property type="entry name" value="cAMP-binding domain-like"/>
    <property type="match status" value="1"/>
</dbReference>
<reference evidence="2" key="1">
    <citation type="submission" date="2021-11" db="EMBL/GenBank/DDBJ databases">
        <title>Jinshanibacter sp. isolated from one year old Eriocheir sinensis.</title>
        <authorList>
            <person name="Li J.-Y."/>
            <person name="He W."/>
            <person name="Gao T.-H."/>
        </authorList>
    </citation>
    <scope>NUCLEOTIDE SEQUENCE</scope>
    <source>
        <strain evidence="2">LJY008</strain>
    </source>
</reference>
<dbReference type="AlphaFoldDB" id="A0A9X1MU48"/>
<evidence type="ECO:0000313" key="3">
    <source>
        <dbReference type="Proteomes" id="UP001139171"/>
    </source>
</evidence>
<dbReference type="Gene3D" id="2.60.120.10">
    <property type="entry name" value="Jelly Rolls"/>
    <property type="match status" value="1"/>
</dbReference>
<proteinExistence type="predicted"/>
<organism evidence="2 3">
    <name type="scientific">Limnobaculum eriocheiris</name>
    <dbReference type="NCBI Taxonomy" id="2897391"/>
    <lineage>
        <taxon>Bacteria</taxon>
        <taxon>Pseudomonadati</taxon>
        <taxon>Pseudomonadota</taxon>
        <taxon>Gammaproteobacteria</taxon>
        <taxon>Enterobacterales</taxon>
        <taxon>Budviciaceae</taxon>
        <taxon>Limnobaculum</taxon>
    </lineage>
</organism>
<accession>A0A9X1MU48</accession>
<dbReference type="Pfam" id="PF15977">
    <property type="entry name" value="HTH_46"/>
    <property type="match status" value="1"/>
</dbReference>
<dbReference type="InterPro" id="IPR014710">
    <property type="entry name" value="RmlC-like_jellyroll"/>
</dbReference>
<dbReference type="Proteomes" id="UP001139171">
    <property type="component" value="Unassembled WGS sequence"/>
</dbReference>
<dbReference type="InterPro" id="IPR018490">
    <property type="entry name" value="cNMP-bd_dom_sf"/>
</dbReference>
<dbReference type="EMBL" id="JAJNAG010000003">
    <property type="protein sequence ID" value="MCD1124974.1"/>
    <property type="molecule type" value="Genomic_DNA"/>
</dbReference>
<dbReference type="InterPro" id="IPR041687">
    <property type="entry name" value="HTH_46"/>
</dbReference>
<keyword evidence="3" id="KW-1185">Reference proteome</keyword>
<sequence>MSAEHDKTDHLQLFEGKPTEHISKLMEILTPLATFKTYKQYRNIQLSNKNIPLCILLLKGSASVCRQKDSLVLTNTYAPAIMGLASLGMNQSEFFLRTETDVELGLLPAKQALECIQQHNLLISLMYLQAYFIQSLGEREVNIPGTSIYESICRHLLQLMDEPEEIRLSTSAYTYIQERTNFSRSRIMNILSALRQGEYIKIENGKLQYVGKLPDKF</sequence>
<feature type="domain" description="IprA winged helix-turn-helix" evidence="1">
    <location>
        <begin position="149"/>
        <end position="215"/>
    </location>
</feature>
<evidence type="ECO:0000313" key="2">
    <source>
        <dbReference type="EMBL" id="MCD1124974.1"/>
    </source>
</evidence>
<protein>
    <submittedName>
        <fullName evidence="2">Helix-turn-helix domain-containing protein</fullName>
    </submittedName>
</protein>
<dbReference type="RefSeq" id="WP_230607976.1">
    <property type="nucleotide sequence ID" value="NZ_JAJNAG010000003.1"/>
</dbReference>
<comment type="caution">
    <text evidence="2">The sequence shown here is derived from an EMBL/GenBank/DDBJ whole genome shotgun (WGS) entry which is preliminary data.</text>
</comment>